<feature type="transmembrane region" description="Helical" evidence="6">
    <location>
        <begin position="215"/>
        <end position="234"/>
    </location>
</feature>
<feature type="transmembrane region" description="Helical" evidence="6">
    <location>
        <begin position="21"/>
        <end position="45"/>
    </location>
</feature>
<evidence type="ECO:0000256" key="2">
    <source>
        <dbReference type="ARBA" id="ARBA00007362"/>
    </source>
</evidence>
<evidence type="ECO:0000313" key="9">
    <source>
        <dbReference type="Proteomes" id="UP001597277"/>
    </source>
</evidence>
<dbReference type="InterPro" id="IPR050638">
    <property type="entry name" value="AA-Vitamin_Transporters"/>
</dbReference>
<protein>
    <submittedName>
        <fullName evidence="8">DMT family transporter</fullName>
    </submittedName>
</protein>
<gene>
    <name evidence="8" type="ORF">ACFSE6_13600</name>
</gene>
<dbReference type="InterPro" id="IPR037185">
    <property type="entry name" value="EmrE-like"/>
</dbReference>
<evidence type="ECO:0000256" key="1">
    <source>
        <dbReference type="ARBA" id="ARBA00004141"/>
    </source>
</evidence>
<feature type="transmembrane region" description="Helical" evidence="6">
    <location>
        <begin position="188"/>
        <end position="209"/>
    </location>
</feature>
<keyword evidence="4 6" id="KW-1133">Transmembrane helix</keyword>
<feature type="transmembrane region" description="Helical" evidence="6">
    <location>
        <begin position="51"/>
        <end position="69"/>
    </location>
</feature>
<dbReference type="Proteomes" id="UP001597277">
    <property type="component" value="Unassembled WGS sequence"/>
</dbReference>
<evidence type="ECO:0000256" key="6">
    <source>
        <dbReference type="SAM" id="Phobius"/>
    </source>
</evidence>
<dbReference type="RefSeq" id="WP_388008036.1">
    <property type="nucleotide sequence ID" value="NZ_JBHUEE010000007.1"/>
</dbReference>
<dbReference type="SUPFAM" id="SSF103481">
    <property type="entry name" value="Multidrug resistance efflux transporter EmrE"/>
    <property type="match status" value="2"/>
</dbReference>
<name>A0ABW4L5Z1_9MICO</name>
<dbReference type="EMBL" id="JBHUEE010000007">
    <property type="protein sequence ID" value="MFD1718876.1"/>
    <property type="molecule type" value="Genomic_DNA"/>
</dbReference>
<evidence type="ECO:0000259" key="7">
    <source>
        <dbReference type="Pfam" id="PF00892"/>
    </source>
</evidence>
<feature type="domain" description="EamA" evidence="7">
    <location>
        <begin position="154"/>
        <end position="287"/>
    </location>
</feature>
<feature type="transmembrane region" description="Helical" evidence="6">
    <location>
        <begin position="272"/>
        <end position="291"/>
    </location>
</feature>
<keyword evidence="5 6" id="KW-0472">Membrane</keyword>
<feature type="transmembrane region" description="Helical" evidence="6">
    <location>
        <begin position="156"/>
        <end position="176"/>
    </location>
</feature>
<feature type="transmembrane region" description="Helical" evidence="6">
    <location>
        <begin position="246"/>
        <end position="266"/>
    </location>
</feature>
<comment type="caution">
    <text evidence="8">The sequence shown here is derived from an EMBL/GenBank/DDBJ whole genome shotgun (WGS) entry which is preliminary data.</text>
</comment>
<sequence>MMRSTAAEAPERHERRRIRPELFFVGSAIFHYLGPSFAVLLFARIEPLGVAWLRILVAATVFAIWRRPWRRWRSARRDERATILAWGVLLAGMNSVFYLAIDRLPLGTVAAIEFVGPIAIAAFAVRTLRNAVAIGLTLAGLALLSDVSLAGSPLGFLFALANMVLFAGYVIIGHRVSRHTGLTGVDGLALAMIVAGVASAPIGMVAGLPALTDPVALGAAIGVGVTSSVIPYVFDQLAMRRLARETYALMTALLPATATVIGLLILAQRPQLAELLGIGLVVIAIVVHRPVSAEKTYEEREKVSDG</sequence>
<feature type="transmembrane region" description="Helical" evidence="6">
    <location>
        <begin position="81"/>
        <end position="101"/>
    </location>
</feature>
<dbReference type="PANTHER" id="PTHR32322">
    <property type="entry name" value="INNER MEMBRANE TRANSPORTER"/>
    <property type="match status" value="1"/>
</dbReference>
<evidence type="ECO:0000256" key="5">
    <source>
        <dbReference type="ARBA" id="ARBA00023136"/>
    </source>
</evidence>
<organism evidence="8 9">
    <name type="scientific">Georgenia deserti</name>
    <dbReference type="NCBI Taxonomy" id="2093781"/>
    <lineage>
        <taxon>Bacteria</taxon>
        <taxon>Bacillati</taxon>
        <taxon>Actinomycetota</taxon>
        <taxon>Actinomycetes</taxon>
        <taxon>Micrococcales</taxon>
        <taxon>Bogoriellaceae</taxon>
        <taxon>Georgenia</taxon>
    </lineage>
</organism>
<keyword evidence="3 6" id="KW-0812">Transmembrane</keyword>
<evidence type="ECO:0000256" key="4">
    <source>
        <dbReference type="ARBA" id="ARBA00022989"/>
    </source>
</evidence>
<dbReference type="Pfam" id="PF00892">
    <property type="entry name" value="EamA"/>
    <property type="match status" value="1"/>
</dbReference>
<comment type="similarity">
    <text evidence="2">Belongs to the EamA transporter family.</text>
</comment>
<dbReference type="PANTHER" id="PTHR32322:SF2">
    <property type="entry name" value="EAMA DOMAIN-CONTAINING PROTEIN"/>
    <property type="match status" value="1"/>
</dbReference>
<proteinExistence type="inferred from homology"/>
<comment type="subcellular location">
    <subcellularLocation>
        <location evidence="1">Membrane</location>
        <topology evidence="1">Multi-pass membrane protein</topology>
    </subcellularLocation>
</comment>
<reference evidence="9" key="1">
    <citation type="journal article" date="2019" name="Int. J. Syst. Evol. Microbiol.">
        <title>The Global Catalogue of Microorganisms (GCM) 10K type strain sequencing project: providing services to taxonomists for standard genome sequencing and annotation.</title>
        <authorList>
            <consortium name="The Broad Institute Genomics Platform"/>
            <consortium name="The Broad Institute Genome Sequencing Center for Infectious Disease"/>
            <person name="Wu L."/>
            <person name="Ma J."/>
        </authorList>
    </citation>
    <scope>NUCLEOTIDE SEQUENCE [LARGE SCALE GENOMIC DNA]</scope>
    <source>
        <strain evidence="9">JCM 17130</strain>
    </source>
</reference>
<evidence type="ECO:0000256" key="3">
    <source>
        <dbReference type="ARBA" id="ARBA00022692"/>
    </source>
</evidence>
<feature type="transmembrane region" description="Helical" evidence="6">
    <location>
        <begin position="132"/>
        <end position="150"/>
    </location>
</feature>
<keyword evidence="9" id="KW-1185">Reference proteome</keyword>
<accession>A0ABW4L5Z1</accession>
<feature type="transmembrane region" description="Helical" evidence="6">
    <location>
        <begin position="107"/>
        <end position="125"/>
    </location>
</feature>
<evidence type="ECO:0000313" key="8">
    <source>
        <dbReference type="EMBL" id="MFD1718876.1"/>
    </source>
</evidence>
<dbReference type="InterPro" id="IPR000620">
    <property type="entry name" value="EamA_dom"/>
</dbReference>
<dbReference type="Gene3D" id="1.10.3730.20">
    <property type="match status" value="1"/>
</dbReference>